<keyword evidence="5" id="KW-0378">Hydrolase</keyword>
<feature type="transmembrane region" description="Helical" evidence="8">
    <location>
        <begin position="106"/>
        <end position="125"/>
    </location>
</feature>
<dbReference type="GO" id="GO:0006508">
    <property type="term" value="P:proteolysis"/>
    <property type="evidence" value="ECO:0007669"/>
    <property type="project" value="UniProtKB-KW"/>
</dbReference>
<dbReference type="RefSeq" id="WP_163943981.1">
    <property type="nucleotide sequence ID" value="NZ_JAAIKC010000002.1"/>
</dbReference>
<evidence type="ECO:0000256" key="5">
    <source>
        <dbReference type="ARBA" id="ARBA00022801"/>
    </source>
</evidence>
<keyword evidence="4 8" id="KW-0812">Transmembrane</keyword>
<name>A0A6G3ZWM1_9BACL</name>
<feature type="transmembrane region" description="Helical" evidence="8">
    <location>
        <begin position="31"/>
        <end position="52"/>
    </location>
</feature>
<keyword evidence="3" id="KW-0645">Protease</keyword>
<evidence type="ECO:0000256" key="7">
    <source>
        <dbReference type="ARBA" id="ARBA00023136"/>
    </source>
</evidence>
<dbReference type="InterPro" id="IPR006741">
    <property type="entry name" value="AgrB"/>
</dbReference>
<keyword evidence="6 8" id="KW-1133">Transmembrane helix</keyword>
<dbReference type="AlphaFoldDB" id="A0A6G3ZWM1"/>
<evidence type="ECO:0008006" key="10">
    <source>
        <dbReference type="Google" id="ProtNLM"/>
    </source>
</evidence>
<sequence>MVSIERMADNLSASILKNYPDSSSSLPVLRYALIAVINLIITIISVLVISAVTGDIRAGFTAIIAFPVLRYVSGGLHLKSSNLCNFITATFMLIAIYTPIEYWYNGFVLNVLSIMILAINAPSGIKRSRLDKKYYPVLKLLSICIVCTNFLFHSHILSVVFFIQSLTTTKSFNKLVEYLD</sequence>
<reference evidence="9" key="1">
    <citation type="submission" date="2020-02" db="EMBL/GenBank/DDBJ databases">
        <authorList>
            <person name="Shen X.-R."/>
            <person name="Zhang Y.-X."/>
        </authorList>
    </citation>
    <scope>NUCLEOTIDE SEQUENCE</scope>
    <source>
        <strain evidence="9">SYP-B3998</strain>
    </source>
</reference>
<dbReference type="SMART" id="SM00793">
    <property type="entry name" value="AgrB"/>
    <property type="match status" value="1"/>
</dbReference>
<evidence type="ECO:0000256" key="6">
    <source>
        <dbReference type="ARBA" id="ARBA00022989"/>
    </source>
</evidence>
<keyword evidence="2" id="KW-0673">Quorum sensing</keyword>
<evidence type="ECO:0000256" key="2">
    <source>
        <dbReference type="ARBA" id="ARBA00022654"/>
    </source>
</evidence>
<proteinExistence type="predicted"/>
<evidence type="ECO:0000256" key="3">
    <source>
        <dbReference type="ARBA" id="ARBA00022670"/>
    </source>
</evidence>
<evidence type="ECO:0000256" key="8">
    <source>
        <dbReference type="SAM" id="Phobius"/>
    </source>
</evidence>
<dbReference type="GO" id="GO:0009372">
    <property type="term" value="P:quorum sensing"/>
    <property type="evidence" value="ECO:0007669"/>
    <property type="project" value="UniProtKB-KW"/>
</dbReference>
<organism evidence="9">
    <name type="scientific">Paenibacillus sp. SYP-B3998</name>
    <dbReference type="NCBI Taxonomy" id="2678564"/>
    <lineage>
        <taxon>Bacteria</taxon>
        <taxon>Bacillati</taxon>
        <taxon>Bacillota</taxon>
        <taxon>Bacilli</taxon>
        <taxon>Bacillales</taxon>
        <taxon>Paenibacillaceae</taxon>
        <taxon>Paenibacillus</taxon>
    </lineage>
</organism>
<dbReference type="GO" id="GO:0016020">
    <property type="term" value="C:membrane"/>
    <property type="evidence" value="ECO:0007669"/>
    <property type="project" value="InterPro"/>
</dbReference>
<evidence type="ECO:0000313" key="9">
    <source>
        <dbReference type="EMBL" id="NEW05971.1"/>
    </source>
</evidence>
<evidence type="ECO:0000256" key="1">
    <source>
        <dbReference type="ARBA" id="ARBA00022475"/>
    </source>
</evidence>
<gene>
    <name evidence="9" type="ORF">GK047_08115</name>
</gene>
<dbReference type="EMBL" id="JAAIKC010000002">
    <property type="protein sequence ID" value="NEW05971.1"/>
    <property type="molecule type" value="Genomic_DNA"/>
</dbReference>
<comment type="caution">
    <text evidence="9">The sequence shown here is derived from an EMBL/GenBank/DDBJ whole genome shotgun (WGS) entry which is preliminary data.</text>
</comment>
<evidence type="ECO:0000256" key="4">
    <source>
        <dbReference type="ARBA" id="ARBA00022692"/>
    </source>
</evidence>
<dbReference type="GO" id="GO:0008233">
    <property type="term" value="F:peptidase activity"/>
    <property type="evidence" value="ECO:0007669"/>
    <property type="project" value="UniProtKB-KW"/>
</dbReference>
<feature type="transmembrane region" description="Helical" evidence="8">
    <location>
        <begin position="137"/>
        <end position="163"/>
    </location>
</feature>
<keyword evidence="1" id="KW-1003">Cell membrane</keyword>
<accession>A0A6G3ZWM1</accession>
<dbReference type="Pfam" id="PF04647">
    <property type="entry name" value="AgrB"/>
    <property type="match status" value="1"/>
</dbReference>
<keyword evidence="7 8" id="KW-0472">Membrane</keyword>
<feature type="transmembrane region" description="Helical" evidence="8">
    <location>
        <begin position="83"/>
        <end position="100"/>
    </location>
</feature>
<protein>
    <recommendedName>
        <fullName evidence="10">Accessory regulator AgrB</fullName>
    </recommendedName>
</protein>